<feature type="region of interest" description="Disordered" evidence="1">
    <location>
        <begin position="334"/>
        <end position="360"/>
    </location>
</feature>
<keyword evidence="2" id="KW-1133">Transmembrane helix</keyword>
<accession>A0ABQ8K2Z5</accession>
<comment type="caution">
    <text evidence="3">The sequence shown here is derived from an EMBL/GenBank/DDBJ whole genome shotgun (WGS) entry which is preliminary data.</text>
</comment>
<evidence type="ECO:0000256" key="1">
    <source>
        <dbReference type="SAM" id="MobiDB-lite"/>
    </source>
</evidence>
<proteinExistence type="predicted"/>
<evidence type="ECO:0000256" key="2">
    <source>
        <dbReference type="SAM" id="Phobius"/>
    </source>
</evidence>
<dbReference type="RefSeq" id="XP_047774140.1">
    <property type="nucleotide sequence ID" value="XM_047928508.1"/>
</dbReference>
<evidence type="ECO:0000313" key="3">
    <source>
        <dbReference type="EMBL" id="KAH9830893.1"/>
    </source>
</evidence>
<reference evidence="3 4" key="1">
    <citation type="journal article" date="2021" name="Environ. Microbiol.">
        <title>Gene family expansions and transcriptome signatures uncover fungal adaptations to wood decay.</title>
        <authorList>
            <person name="Hage H."/>
            <person name="Miyauchi S."/>
            <person name="Viragh M."/>
            <person name="Drula E."/>
            <person name="Min B."/>
            <person name="Chaduli D."/>
            <person name="Navarro D."/>
            <person name="Favel A."/>
            <person name="Norest M."/>
            <person name="Lesage-Meessen L."/>
            <person name="Balint B."/>
            <person name="Merenyi Z."/>
            <person name="de Eugenio L."/>
            <person name="Morin E."/>
            <person name="Martinez A.T."/>
            <person name="Baldrian P."/>
            <person name="Stursova M."/>
            <person name="Martinez M.J."/>
            <person name="Novotny C."/>
            <person name="Magnuson J.K."/>
            <person name="Spatafora J.W."/>
            <person name="Maurice S."/>
            <person name="Pangilinan J."/>
            <person name="Andreopoulos W."/>
            <person name="LaButti K."/>
            <person name="Hundley H."/>
            <person name="Na H."/>
            <person name="Kuo A."/>
            <person name="Barry K."/>
            <person name="Lipzen A."/>
            <person name="Henrissat B."/>
            <person name="Riley R."/>
            <person name="Ahrendt S."/>
            <person name="Nagy L.G."/>
            <person name="Grigoriev I.V."/>
            <person name="Martin F."/>
            <person name="Rosso M.N."/>
        </authorList>
    </citation>
    <scope>NUCLEOTIDE SEQUENCE [LARGE SCALE GENOMIC DNA]</scope>
    <source>
        <strain evidence="3 4">CIRM-BRFM 1785</strain>
    </source>
</reference>
<gene>
    <name evidence="3" type="ORF">C8Q71DRAFT_883013</name>
</gene>
<keyword evidence="2" id="KW-0812">Transmembrane</keyword>
<protein>
    <submittedName>
        <fullName evidence="3">Uncharacterized protein</fullName>
    </submittedName>
</protein>
<sequence>MSAKRHARPINAFVSSVTPAVPLFRHTAPGDQCDSEVSACCCNSVAWSLSMLCMNCQEHAVSNGSGSIEAPVGGYYQYRFANSTSHSGYCGNGNNGTLAAQVQSAVCNSGIKIADWLYPLYWSNGAWFYTNMMNQATLNQTATNNNTFTHCNSTNLASNATSSSLISTSTSQGTASSSSASSSVTAGVVAGAAKSSSSNTGAIAGGTVGGVLGLLLIFVGAAVFMRKRKAAAANAAGAPGSGDVPPMTGVAAPLAPSAYSVVPYDVPQSYAAIIGQPISGKYGALPPSSTTDFSSMSAGSATYHTRTDSTSNTASSDMRQTVVTSMFAMPAVLEPEEDAGRVTTALRPPPAYRSSWDDRQ</sequence>
<dbReference type="GeneID" id="72009240"/>
<name>A0ABQ8K2Z5_9APHY</name>
<dbReference type="Proteomes" id="UP000814176">
    <property type="component" value="Unassembled WGS sequence"/>
</dbReference>
<keyword evidence="4" id="KW-1185">Reference proteome</keyword>
<dbReference type="EMBL" id="JADCUA010000028">
    <property type="protein sequence ID" value="KAH9830893.1"/>
    <property type="molecule type" value="Genomic_DNA"/>
</dbReference>
<feature type="region of interest" description="Disordered" evidence="1">
    <location>
        <begin position="293"/>
        <end position="317"/>
    </location>
</feature>
<organism evidence="3 4">
    <name type="scientific">Rhodofomes roseus</name>
    <dbReference type="NCBI Taxonomy" id="34475"/>
    <lineage>
        <taxon>Eukaryota</taxon>
        <taxon>Fungi</taxon>
        <taxon>Dikarya</taxon>
        <taxon>Basidiomycota</taxon>
        <taxon>Agaricomycotina</taxon>
        <taxon>Agaricomycetes</taxon>
        <taxon>Polyporales</taxon>
        <taxon>Rhodofomes</taxon>
    </lineage>
</organism>
<keyword evidence="2" id="KW-0472">Membrane</keyword>
<feature type="transmembrane region" description="Helical" evidence="2">
    <location>
        <begin position="202"/>
        <end position="224"/>
    </location>
</feature>
<evidence type="ECO:0000313" key="4">
    <source>
        <dbReference type="Proteomes" id="UP000814176"/>
    </source>
</evidence>